<comment type="similarity">
    <text evidence="2">Belongs to the MIF family.</text>
</comment>
<reference evidence="13" key="1">
    <citation type="submission" date="2021-01" db="EMBL/GenBank/DDBJ databases">
        <authorList>
            <person name="Corre E."/>
            <person name="Pelletier E."/>
            <person name="Niang G."/>
            <person name="Scheremetjew M."/>
            <person name="Finn R."/>
            <person name="Kale V."/>
            <person name="Holt S."/>
            <person name="Cochrane G."/>
            <person name="Meng A."/>
            <person name="Brown T."/>
            <person name="Cohen L."/>
        </authorList>
    </citation>
    <scope>NUCLEOTIDE SEQUENCE</scope>
    <source>
        <strain evidence="13">CCMP3107</strain>
    </source>
</reference>
<gene>
    <name evidence="13" type="ORF">HAKA00212_LOCUS26236</name>
</gene>
<evidence type="ECO:0000256" key="9">
    <source>
        <dbReference type="ARBA" id="ARBA00039086"/>
    </source>
</evidence>
<evidence type="ECO:0000256" key="11">
    <source>
        <dbReference type="ARBA" id="ARBA00041912"/>
    </source>
</evidence>
<evidence type="ECO:0000256" key="3">
    <source>
        <dbReference type="ARBA" id="ARBA00022514"/>
    </source>
</evidence>
<evidence type="ECO:0000256" key="5">
    <source>
        <dbReference type="ARBA" id="ARBA00023235"/>
    </source>
</evidence>
<dbReference type="InterPro" id="IPR001398">
    <property type="entry name" value="Macrophage_inhib_fac"/>
</dbReference>
<dbReference type="AlphaFoldDB" id="A0A6V1X4X8"/>
<sequence length="118" mass="12026">MPFARVLIGGANLTSEKKVELASAISGVLASVIGKPESYCAVNVECSDGLVFGGSADPAAIVNVESIGFGSRDAIKGEVCEQISSAISSAAGVDEGRIYVNFSSFSHDSWGMGGNMFG</sequence>
<name>A0A6V1X4X8_HETAK</name>
<organism evidence="13">
    <name type="scientific">Heterosigma akashiwo</name>
    <name type="common">Chromophytic alga</name>
    <name type="synonym">Heterosigma carterae</name>
    <dbReference type="NCBI Taxonomy" id="2829"/>
    <lineage>
        <taxon>Eukaryota</taxon>
        <taxon>Sar</taxon>
        <taxon>Stramenopiles</taxon>
        <taxon>Ochrophyta</taxon>
        <taxon>Raphidophyceae</taxon>
        <taxon>Chattonellales</taxon>
        <taxon>Chattonellaceae</taxon>
        <taxon>Heterosigma</taxon>
    </lineage>
</organism>
<evidence type="ECO:0000256" key="12">
    <source>
        <dbReference type="ARBA" id="ARBA00042730"/>
    </source>
</evidence>
<keyword evidence="3" id="KW-0202">Cytokine</keyword>
<dbReference type="EMBL" id="HBIU01060678">
    <property type="protein sequence ID" value="CAE0653642.1"/>
    <property type="molecule type" value="Transcribed_RNA"/>
</dbReference>
<evidence type="ECO:0000256" key="4">
    <source>
        <dbReference type="ARBA" id="ARBA00022525"/>
    </source>
</evidence>
<proteinExistence type="inferred from homology"/>
<evidence type="ECO:0000256" key="1">
    <source>
        <dbReference type="ARBA" id="ARBA00004613"/>
    </source>
</evidence>
<comment type="catalytic activity">
    <reaction evidence="7">
        <text>L-dopachrome = 5,6-dihydroxyindole-2-carboxylate</text>
        <dbReference type="Rhea" id="RHEA:13041"/>
        <dbReference type="ChEBI" id="CHEBI:16875"/>
        <dbReference type="ChEBI" id="CHEBI:57509"/>
        <dbReference type="EC" id="5.3.3.12"/>
    </reaction>
</comment>
<dbReference type="GO" id="GO:0004167">
    <property type="term" value="F:dopachrome isomerase activity"/>
    <property type="evidence" value="ECO:0007669"/>
    <property type="project" value="UniProtKB-EC"/>
</dbReference>
<evidence type="ECO:0000313" key="13">
    <source>
        <dbReference type="EMBL" id="CAE0653642.1"/>
    </source>
</evidence>
<dbReference type="GO" id="GO:0050178">
    <property type="term" value="F:phenylpyruvate tautomerase activity"/>
    <property type="evidence" value="ECO:0007669"/>
    <property type="project" value="UniProtKB-EC"/>
</dbReference>
<dbReference type="Pfam" id="PF01187">
    <property type="entry name" value="MIF"/>
    <property type="match status" value="1"/>
</dbReference>
<dbReference type="EC" id="5.3.2.1" evidence="9"/>
<evidence type="ECO:0000256" key="7">
    <source>
        <dbReference type="ARBA" id="ARBA00036823"/>
    </source>
</evidence>
<evidence type="ECO:0000256" key="8">
    <source>
        <dbReference type="ARBA" id="ARBA00038932"/>
    </source>
</evidence>
<dbReference type="EC" id="5.3.3.12" evidence="8"/>
<comment type="subcellular location">
    <subcellularLocation>
        <location evidence="1">Secreted</location>
    </subcellularLocation>
</comment>
<dbReference type="GO" id="GO:0005125">
    <property type="term" value="F:cytokine activity"/>
    <property type="evidence" value="ECO:0007669"/>
    <property type="project" value="UniProtKB-KW"/>
</dbReference>
<dbReference type="Gene3D" id="3.30.429.10">
    <property type="entry name" value="Macrophage Migration Inhibitory Factor"/>
    <property type="match status" value="1"/>
</dbReference>
<dbReference type="PANTHER" id="PTHR11954:SF6">
    <property type="entry name" value="MACROPHAGE MIGRATION INHIBITORY FACTOR"/>
    <property type="match status" value="1"/>
</dbReference>
<evidence type="ECO:0000256" key="10">
    <source>
        <dbReference type="ARBA" id="ARBA00041631"/>
    </source>
</evidence>
<comment type="catalytic activity">
    <reaction evidence="6">
        <text>3-phenylpyruvate = enol-phenylpyruvate</text>
        <dbReference type="Rhea" id="RHEA:17097"/>
        <dbReference type="ChEBI" id="CHEBI:16815"/>
        <dbReference type="ChEBI" id="CHEBI:18005"/>
        <dbReference type="EC" id="5.3.2.1"/>
    </reaction>
</comment>
<keyword evidence="4" id="KW-0964">Secreted</keyword>
<protein>
    <recommendedName>
        <fullName evidence="12">L-dopachrome isomerase</fullName>
        <ecNumber evidence="9">5.3.2.1</ecNumber>
        <ecNumber evidence="8">5.3.3.12</ecNumber>
    </recommendedName>
    <alternativeName>
        <fullName evidence="10">L-dopachrome tautomerase</fullName>
    </alternativeName>
    <alternativeName>
        <fullName evidence="11">Phenylpyruvate tautomerase</fullName>
    </alternativeName>
</protein>
<evidence type="ECO:0000256" key="2">
    <source>
        <dbReference type="ARBA" id="ARBA00005851"/>
    </source>
</evidence>
<dbReference type="SUPFAM" id="SSF55331">
    <property type="entry name" value="Tautomerase/MIF"/>
    <property type="match status" value="1"/>
</dbReference>
<dbReference type="InterPro" id="IPR014347">
    <property type="entry name" value="Tautomerase/MIF_sf"/>
</dbReference>
<keyword evidence="5" id="KW-0413">Isomerase</keyword>
<evidence type="ECO:0000256" key="6">
    <source>
        <dbReference type="ARBA" id="ARBA00036735"/>
    </source>
</evidence>
<dbReference type="PANTHER" id="PTHR11954">
    <property type="entry name" value="D-DOPACHROME DECARBOXYLASE"/>
    <property type="match status" value="1"/>
</dbReference>
<accession>A0A6V1X4X8</accession>
<dbReference type="GO" id="GO:0005615">
    <property type="term" value="C:extracellular space"/>
    <property type="evidence" value="ECO:0007669"/>
    <property type="project" value="UniProtKB-KW"/>
</dbReference>